<dbReference type="GO" id="GO:0050659">
    <property type="term" value="F:N-acetylgalactosamine 4-sulfate 6-O-sulfotransferase activity"/>
    <property type="evidence" value="ECO:0007669"/>
    <property type="project" value="TreeGrafter"/>
</dbReference>
<feature type="region of interest" description="Disordered" evidence="1">
    <location>
        <begin position="535"/>
        <end position="560"/>
    </location>
</feature>
<dbReference type="Proteomes" id="UP000245119">
    <property type="component" value="Linkage Group LG5"/>
</dbReference>
<dbReference type="PROSITE" id="PS51257">
    <property type="entry name" value="PROKAR_LIPOPROTEIN"/>
    <property type="match status" value="1"/>
</dbReference>
<feature type="compositionally biased region" description="Low complexity" evidence="1">
    <location>
        <begin position="536"/>
        <end position="545"/>
    </location>
</feature>
<dbReference type="Gene3D" id="3.40.50.300">
    <property type="entry name" value="P-loop containing nucleotide triphosphate hydrolases"/>
    <property type="match status" value="2"/>
</dbReference>
<dbReference type="STRING" id="400727.A0A2T7P8C1"/>
<evidence type="ECO:0000256" key="1">
    <source>
        <dbReference type="SAM" id="MobiDB-lite"/>
    </source>
</evidence>
<feature type="compositionally biased region" description="Basic and acidic residues" evidence="1">
    <location>
        <begin position="549"/>
        <end position="560"/>
    </location>
</feature>
<dbReference type="PANTHER" id="PTHR15723:SF0">
    <property type="entry name" value="CARBOHYDRATE SULFOTRANSFERASE 15"/>
    <property type="match status" value="1"/>
</dbReference>
<dbReference type="GO" id="GO:0019319">
    <property type="term" value="P:hexose biosynthetic process"/>
    <property type="evidence" value="ECO:0007669"/>
    <property type="project" value="TreeGrafter"/>
</dbReference>
<name>A0A2T7P8C1_POMCA</name>
<dbReference type="InterPro" id="IPR052654">
    <property type="entry name" value="CS_Sulfotransferase"/>
</dbReference>
<organism evidence="3 4">
    <name type="scientific">Pomacea canaliculata</name>
    <name type="common">Golden apple snail</name>
    <dbReference type="NCBI Taxonomy" id="400727"/>
    <lineage>
        <taxon>Eukaryota</taxon>
        <taxon>Metazoa</taxon>
        <taxon>Spiralia</taxon>
        <taxon>Lophotrochozoa</taxon>
        <taxon>Mollusca</taxon>
        <taxon>Gastropoda</taxon>
        <taxon>Caenogastropoda</taxon>
        <taxon>Architaenioglossa</taxon>
        <taxon>Ampullarioidea</taxon>
        <taxon>Ampullariidae</taxon>
        <taxon>Pomacea</taxon>
    </lineage>
</organism>
<feature type="domain" description="Sulfotransferase" evidence="2">
    <location>
        <begin position="134"/>
        <end position="183"/>
    </location>
</feature>
<dbReference type="InterPro" id="IPR027417">
    <property type="entry name" value="P-loop_NTPase"/>
</dbReference>
<reference evidence="3 4" key="1">
    <citation type="submission" date="2018-04" db="EMBL/GenBank/DDBJ databases">
        <title>The genome of golden apple snail Pomacea canaliculata provides insight into stress tolerance and invasive adaptation.</title>
        <authorList>
            <person name="Liu C."/>
            <person name="Liu B."/>
            <person name="Ren Y."/>
            <person name="Zhang Y."/>
            <person name="Wang H."/>
            <person name="Li S."/>
            <person name="Jiang F."/>
            <person name="Yin L."/>
            <person name="Zhang G."/>
            <person name="Qian W."/>
            <person name="Fan W."/>
        </authorList>
    </citation>
    <scope>NUCLEOTIDE SEQUENCE [LARGE SCALE GENOMIC DNA]</scope>
    <source>
        <strain evidence="3">SZHN2017</strain>
        <tissue evidence="3">Muscle</tissue>
    </source>
</reference>
<proteinExistence type="predicted"/>
<dbReference type="EMBL" id="PZQS01000005">
    <property type="protein sequence ID" value="PVD29653.1"/>
    <property type="molecule type" value="Genomic_DNA"/>
</dbReference>
<protein>
    <recommendedName>
        <fullName evidence="2">Sulfotransferase domain-containing protein</fullName>
    </recommendedName>
</protein>
<dbReference type="PANTHER" id="PTHR15723">
    <property type="entry name" value="CARBOHYDRATE SULFOTRANSFERASE 15"/>
    <property type="match status" value="1"/>
</dbReference>
<dbReference type="AlphaFoldDB" id="A0A2T7P8C1"/>
<evidence type="ECO:0000313" key="3">
    <source>
        <dbReference type="EMBL" id="PVD29653.1"/>
    </source>
</evidence>
<accession>A0A2T7P8C1</accession>
<gene>
    <name evidence="3" type="ORF">C0Q70_08908</name>
</gene>
<dbReference type="InterPro" id="IPR000863">
    <property type="entry name" value="Sulfotransferase_dom"/>
</dbReference>
<feature type="domain" description="Sulfotransferase" evidence="2">
    <location>
        <begin position="327"/>
        <end position="530"/>
    </location>
</feature>
<dbReference type="SUPFAM" id="SSF52540">
    <property type="entry name" value="P-loop containing nucleoside triphosphate hydrolases"/>
    <property type="match status" value="2"/>
</dbReference>
<evidence type="ECO:0000313" key="4">
    <source>
        <dbReference type="Proteomes" id="UP000245119"/>
    </source>
</evidence>
<dbReference type="OrthoDB" id="526228at2759"/>
<evidence type="ECO:0000259" key="2">
    <source>
        <dbReference type="Pfam" id="PF00685"/>
    </source>
</evidence>
<keyword evidence="4" id="KW-1185">Reference proteome</keyword>
<dbReference type="Pfam" id="PF00685">
    <property type="entry name" value="Sulfotransfer_1"/>
    <property type="match status" value="2"/>
</dbReference>
<sequence length="560" mass="64758">MAACNFRDLLASIQSYRNPCWQTNGTLACLPFFYLAGFPKCGTTDLYTRISMHQHVRALLKEPHWITRERYKGKGDCSASTMWDNDVWFILPGNSNCSEPHIIHADYIRHLVPDTKIIVLLREPISRKITWQLVRVQLGLYHVFLEDWLLRFPLSQILVMRMEDMRDNVTREMLNVYSFLGLGTPAYQAINCTYYSQYIDKSSELLIKICHGGQTQFPAGRHQSTGCCCLLPSTSSSLRVLDLCFLLTLLLLFAHREELWRLCRHVLKTTDAQSRDPNLGLLVDLGPSTPPEAYDLFKLGPFHFLDNFRNPCWLTSDTGQLACLPFFFLAGFPKCGTTELYVKLHKHQHVAKLLTKEPHWLTRLRYQNESESPLCSSLSDGSASTVWDNDRWYMLPDSSYYSEPYVTHADYVRHLLPAAKIIIILRNPTLRIYSDYNFFFTNGSLSEFHELAVKQMDILKSCFAQHTVRSCVYNQSLNSVFRIRLGLYHVFLEDWFQRFPRDQIHVLRLEDLAVNVTRELLTIYRFLGLVYKVNTSSSSSSPSGDDSLDEKHSSEARRPD</sequence>
<comment type="caution">
    <text evidence="3">The sequence shown here is derived from an EMBL/GenBank/DDBJ whole genome shotgun (WGS) entry which is preliminary data.</text>
</comment>